<dbReference type="PANTHER" id="PTHR20905">
    <property type="entry name" value="N-ACETYLTRANSFERASE-RELATED"/>
    <property type="match status" value="1"/>
</dbReference>
<proteinExistence type="predicted"/>
<dbReference type="InterPro" id="IPR016181">
    <property type="entry name" value="Acyl_CoA_acyltransferase"/>
</dbReference>
<keyword evidence="2" id="KW-1185">Reference proteome</keyword>
<accession>A0A182LUL8</accession>
<dbReference type="SUPFAM" id="SSF55729">
    <property type="entry name" value="Acyl-CoA N-acyltransferases (Nat)"/>
    <property type="match status" value="1"/>
</dbReference>
<dbReference type="Proteomes" id="UP000075883">
    <property type="component" value="Unassembled WGS sequence"/>
</dbReference>
<dbReference type="Gene3D" id="3.40.630.30">
    <property type="match status" value="1"/>
</dbReference>
<dbReference type="GO" id="GO:0008080">
    <property type="term" value="F:N-acetyltransferase activity"/>
    <property type="evidence" value="ECO:0007669"/>
    <property type="project" value="TreeGrafter"/>
</dbReference>
<sequence length="262" mass="29754">MAFTIASRDIEILRYEDRYRHQSMEVLRRSFFLHESVCIGSEVNITPQAQCDLELLCTEVANRGVTLIARHSPTDTILGVAFNILQTLNQRDANSYFEQFHDSKCTTDSSRSVLNYMIAMDAKVNLFEMYNVSCVLDIMYLSTLPAYAGHGIATKLVEQSIQLAEDLKTGKTVLNSSNSRPQLISALFSSRISQRVGEKIGFQFIKEVPHSEFIFRAFVDVSFTAHTTNYVRSEHALMFLSNLFGPWWLLGKTIPITMDSKK</sequence>
<organism evidence="1 2">
    <name type="scientific">Anopheles culicifacies</name>
    <dbReference type="NCBI Taxonomy" id="139723"/>
    <lineage>
        <taxon>Eukaryota</taxon>
        <taxon>Metazoa</taxon>
        <taxon>Ecdysozoa</taxon>
        <taxon>Arthropoda</taxon>
        <taxon>Hexapoda</taxon>
        <taxon>Insecta</taxon>
        <taxon>Pterygota</taxon>
        <taxon>Neoptera</taxon>
        <taxon>Endopterygota</taxon>
        <taxon>Diptera</taxon>
        <taxon>Nematocera</taxon>
        <taxon>Culicoidea</taxon>
        <taxon>Culicidae</taxon>
        <taxon>Anophelinae</taxon>
        <taxon>Anopheles</taxon>
        <taxon>culicifacies species complex</taxon>
    </lineage>
</organism>
<reference evidence="1" key="2">
    <citation type="submission" date="2020-05" db="UniProtKB">
        <authorList>
            <consortium name="EnsemblMetazoa"/>
        </authorList>
    </citation>
    <scope>IDENTIFICATION</scope>
    <source>
        <strain evidence="1">A-37</strain>
    </source>
</reference>
<name>A0A182LUL8_9DIPT</name>
<protein>
    <recommendedName>
        <fullName evidence="3">N-acetyltransferase domain-containing protein</fullName>
    </recommendedName>
</protein>
<evidence type="ECO:0008006" key="3">
    <source>
        <dbReference type="Google" id="ProtNLM"/>
    </source>
</evidence>
<dbReference type="VEuPathDB" id="VectorBase:ACUA002362"/>
<reference evidence="2" key="1">
    <citation type="submission" date="2013-09" db="EMBL/GenBank/DDBJ databases">
        <title>The Genome Sequence of Anopheles culicifacies species A.</title>
        <authorList>
            <consortium name="The Broad Institute Genomics Platform"/>
            <person name="Neafsey D.E."/>
            <person name="Besansky N."/>
            <person name="Howell P."/>
            <person name="Walton C."/>
            <person name="Young S.K."/>
            <person name="Zeng Q."/>
            <person name="Gargeya S."/>
            <person name="Fitzgerald M."/>
            <person name="Haas B."/>
            <person name="Abouelleil A."/>
            <person name="Allen A.W."/>
            <person name="Alvarado L."/>
            <person name="Arachchi H.M."/>
            <person name="Berlin A.M."/>
            <person name="Chapman S.B."/>
            <person name="Gainer-Dewar J."/>
            <person name="Goldberg J."/>
            <person name="Griggs A."/>
            <person name="Gujja S."/>
            <person name="Hansen M."/>
            <person name="Howarth C."/>
            <person name="Imamovic A."/>
            <person name="Ireland A."/>
            <person name="Larimer J."/>
            <person name="McCowan C."/>
            <person name="Murphy C."/>
            <person name="Pearson M."/>
            <person name="Poon T.W."/>
            <person name="Priest M."/>
            <person name="Roberts A."/>
            <person name="Saif S."/>
            <person name="Shea T."/>
            <person name="Sisk P."/>
            <person name="Sykes S."/>
            <person name="Wortman J."/>
            <person name="Nusbaum C."/>
            <person name="Birren B."/>
        </authorList>
    </citation>
    <scope>NUCLEOTIDE SEQUENCE [LARGE SCALE GENOMIC DNA]</scope>
    <source>
        <strain evidence="2">A-37</strain>
    </source>
</reference>
<dbReference type="EMBL" id="AXCM01010683">
    <property type="status" value="NOT_ANNOTATED_CDS"/>
    <property type="molecule type" value="Genomic_DNA"/>
</dbReference>
<evidence type="ECO:0000313" key="2">
    <source>
        <dbReference type="Proteomes" id="UP000075883"/>
    </source>
</evidence>
<dbReference type="PANTHER" id="PTHR20905:SF28">
    <property type="entry name" value="GH28833P-RELATED"/>
    <property type="match status" value="1"/>
</dbReference>
<evidence type="ECO:0000313" key="1">
    <source>
        <dbReference type="EnsemblMetazoa" id="ACUA002362-PA"/>
    </source>
</evidence>
<dbReference type="AlphaFoldDB" id="A0A182LUL8"/>
<dbReference type="EnsemblMetazoa" id="ACUA002362-RA">
    <property type="protein sequence ID" value="ACUA002362-PA"/>
    <property type="gene ID" value="ACUA002362"/>
</dbReference>